<organism evidence="6 7">
    <name type="scientific">Lactuca saligna</name>
    <name type="common">Willowleaf lettuce</name>
    <dbReference type="NCBI Taxonomy" id="75948"/>
    <lineage>
        <taxon>Eukaryota</taxon>
        <taxon>Viridiplantae</taxon>
        <taxon>Streptophyta</taxon>
        <taxon>Embryophyta</taxon>
        <taxon>Tracheophyta</taxon>
        <taxon>Spermatophyta</taxon>
        <taxon>Magnoliopsida</taxon>
        <taxon>eudicotyledons</taxon>
        <taxon>Gunneridae</taxon>
        <taxon>Pentapetalae</taxon>
        <taxon>asterids</taxon>
        <taxon>campanulids</taxon>
        <taxon>Asterales</taxon>
        <taxon>Asteraceae</taxon>
        <taxon>Cichorioideae</taxon>
        <taxon>Cichorieae</taxon>
        <taxon>Lactucinae</taxon>
        <taxon>Lactuca</taxon>
    </lineage>
</organism>
<feature type="domain" description="RING-type" evidence="5">
    <location>
        <begin position="19"/>
        <end position="58"/>
    </location>
</feature>
<dbReference type="GO" id="GO:0140662">
    <property type="term" value="F:ATP-dependent protein folding chaperone"/>
    <property type="evidence" value="ECO:0007669"/>
    <property type="project" value="InterPro"/>
</dbReference>
<comment type="similarity">
    <text evidence="1">Belongs to the heat shock protein 70 family.</text>
</comment>
<keyword evidence="4" id="KW-0479">Metal-binding</keyword>
<dbReference type="InterPro" id="IPR047243">
    <property type="entry name" value="RING-H2_BRAP2"/>
</dbReference>
<dbReference type="Gene3D" id="3.30.40.10">
    <property type="entry name" value="Zinc/RING finger domain, C3HC4 (zinc finger)"/>
    <property type="match status" value="1"/>
</dbReference>
<dbReference type="GO" id="GO:0061630">
    <property type="term" value="F:ubiquitin protein ligase activity"/>
    <property type="evidence" value="ECO:0007669"/>
    <property type="project" value="TreeGrafter"/>
</dbReference>
<protein>
    <recommendedName>
        <fullName evidence="5">RING-type domain-containing protein</fullName>
    </recommendedName>
</protein>
<dbReference type="GO" id="GO:0005737">
    <property type="term" value="C:cytoplasm"/>
    <property type="evidence" value="ECO:0007669"/>
    <property type="project" value="TreeGrafter"/>
</dbReference>
<evidence type="ECO:0000313" key="6">
    <source>
        <dbReference type="EMBL" id="CAI9298871.1"/>
    </source>
</evidence>
<dbReference type="FunFam" id="3.30.420.40:FF:000028">
    <property type="entry name" value="heat shock 70 kDa protein-like"/>
    <property type="match status" value="1"/>
</dbReference>
<name>A0AA36EJ53_LACSI</name>
<evidence type="ECO:0000256" key="2">
    <source>
        <dbReference type="ARBA" id="ARBA00022741"/>
    </source>
</evidence>
<evidence type="ECO:0000256" key="3">
    <source>
        <dbReference type="ARBA" id="ARBA00022840"/>
    </source>
</evidence>
<dbReference type="SMART" id="SM00184">
    <property type="entry name" value="RING"/>
    <property type="match status" value="1"/>
</dbReference>
<keyword evidence="7" id="KW-1185">Reference proteome</keyword>
<dbReference type="Pfam" id="PF13639">
    <property type="entry name" value="zf-RING_2"/>
    <property type="match status" value="1"/>
</dbReference>
<keyword evidence="2" id="KW-0547">Nucleotide-binding</keyword>
<dbReference type="InterPro" id="IPR001841">
    <property type="entry name" value="Znf_RING"/>
</dbReference>
<evidence type="ECO:0000256" key="4">
    <source>
        <dbReference type="PROSITE-ProRule" id="PRU00175"/>
    </source>
</evidence>
<dbReference type="GO" id="GO:0007265">
    <property type="term" value="P:Ras protein signal transduction"/>
    <property type="evidence" value="ECO:0007669"/>
    <property type="project" value="TreeGrafter"/>
</dbReference>
<dbReference type="InterPro" id="IPR043129">
    <property type="entry name" value="ATPase_NBD"/>
</dbReference>
<keyword evidence="4" id="KW-0863">Zinc-finger</keyword>
<gene>
    <name evidence="6" type="ORF">LSALG_LOCUS37613</name>
</gene>
<dbReference type="SUPFAM" id="SSF53067">
    <property type="entry name" value="Actin-like ATPase domain"/>
    <property type="match status" value="2"/>
</dbReference>
<keyword evidence="3" id="KW-0067">ATP-binding</keyword>
<dbReference type="GO" id="GO:0005524">
    <property type="term" value="F:ATP binding"/>
    <property type="evidence" value="ECO:0007669"/>
    <property type="project" value="UniProtKB-KW"/>
</dbReference>
<dbReference type="InterPro" id="IPR013126">
    <property type="entry name" value="Hsp_70_fam"/>
</dbReference>
<dbReference type="EMBL" id="OX465084">
    <property type="protein sequence ID" value="CAI9298871.1"/>
    <property type="molecule type" value="Genomic_DNA"/>
</dbReference>
<keyword evidence="4" id="KW-0862">Zinc</keyword>
<dbReference type="GO" id="GO:0016567">
    <property type="term" value="P:protein ubiquitination"/>
    <property type="evidence" value="ECO:0007669"/>
    <property type="project" value="TreeGrafter"/>
</dbReference>
<dbReference type="Proteomes" id="UP001177003">
    <property type="component" value="Chromosome 8"/>
</dbReference>
<proteinExistence type="inferred from homology"/>
<sequence>MENLYSILTSPANAEQPSCPVCLERLDQDMRGILTTICNHLFHCSCISKWTDSSCPVDVFPAPQIHGSIKRFNFDMDAARLPCCYPIRYNSTNFLQVLRKLVDDASKFLNDKVTKAIVTVPAYFNDSQRIATKDAGHIAYGFDVSVLEVGDGVFEVLSTSRDIHIGGDDFDKGWKELELALLYMRKLLEKSLIGLVTRTDIRMKVEIPQDTQLVEPLDEACIWRRH</sequence>
<dbReference type="PANTHER" id="PTHR24007:SF7">
    <property type="entry name" value="BRCA1-ASSOCIATED PROTEIN"/>
    <property type="match status" value="1"/>
</dbReference>
<dbReference type="Gene3D" id="3.30.420.40">
    <property type="match status" value="2"/>
</dbReference>
<dbReference type="PROSITE" id="PS50089">
    <property type="entry name" value="ZF_RING_2"/>
    <property type="match status" value="1"/>
</dbReference>
<dbReference type="SUPFAM" id="SSF57850">
    <property type="entry name" value="RING/U-box"/>
    <property type="match status" value="1"/>
</dbReference>
<evidence type="ECO:0000313" key="7">
    <source>
        <dbReference type="Proteomes" id="UP001177003"/>
    </source>
</evidence>
<dbReference type="InterPro" id="IPR013083">
    <property type="entry name" value="Znf_RING/FYVE/PHD"/>
</dbReference>
<dbReference type="GO" id="GO:0008270">
    <property type="term" value="F:zinc ion binding"/>
    <property type="evidence" value="ECO:0007669"/>
    <property type="project" value="UniProtKB-KW"/>
</dbReference>
<dbReference type="AlphaFoldDB" id="A0AA36EJ53"/>
<accession>A0AA36EJ53</accession>
<dbReference type="PANTHER" id="PTHR24007">
    <property type="entry name" value="BRCA1-ASSOCIATED PROTEIN"/>
    <property type="match status" value="1"/>
</dbReference>
<reference evidence="6" key="1">
    <citation type="submission" date="2023-04" db="EMBL/GenBank/DDBJ databases">
        <authorList>
            <person name="Vijverberg K."/>
            <person name="Xiong W."/>
            <person name="Schranz E."/>
        </authorList>
    </citation>
    <scope>NUCLEOTIDE SEQUENCE</scope>
</reference>
<evidence type="ECO:0000256" key="1">
    <source>
        <dbReference type="ARBA" id="ARBA00007381"/>
    </source>
</evidence>
<dbReference type="Pfam" id="PF00012">
    <property type="entry name" value="HSP70"/>
    <property type="match status" value="2"/>
</dbReference>
<evidence type="ECO:0000259" key="5">
    <source>
        <dbReference type="PROSITE" id="PS50089"/>
    </source>
</evidence>
<dbReference type="CDD" id="cd16457">
    <property type="entry name" value="RING-H2_BRAP2"/>
    <property type="match status" value="1"/>
</dbReference>